<evidence type="ECO:0000256" key="6">
    <source>
        <dbReference type="ARBA" id="ARBA00051934"/>
    </source>
</evidence>
<comment type="similarity">
    <text evidence="7">Belongs to the class-I pyridoxal-phosphate-dependent aminotransferase family.</text>
</comment>
<gene>
    <name evidence="9" type="ORF">NRE15_05195</name>
</gene>
<comment type="cofactor">
    <cofactor evidence="1 7">
        <name>pyridoxal 5'-phosphate</name>
        <dbReference type="ChEBI" id="CHEBI:597326"/>
    </cofactor>
</comment>
<dbReference type="InterPro" id="IPR015424">
    <property type="entry name" value="PyrdxlP-dep_Trfase"/>
</dbReference>
<evidence type="ECO:0000256" key="5">
    <source>
        <dbReference type="ARBA" id="ARBA00022898"/>
    </source>
</evidence>
<dbReference type="NCBIfam" id="TIGR03542">
    <property type="entry name" value="DAPAT_plant"/>
    <property type="match status" value="1"/>
</dbReference>
<evidence type="ECO:0000256" key="2">
    <source>
        <dbReference type="ARBA" id="ARBA00004982"/>
    </source>
</evidence>
<comment type="pathway">
    <text evidence="2">Amino-acid biosynthesis; L-lysine biosynthesis via DAP pathway; LL-2,6-diaminopimelate from (S)-tetrahydrodipicolinate (aminotransferase route): step 1/1.</text>
</comment>
<dbReference type="Proteomes" id="UP001315967">
    <property type="component" value="Chromosome"/>
</dbReference>
<accession>A0ABY5P9K8</accession>
<keyword evidence="5" id="KW-0663">Pyridoxal phosphate</keyword>
<keyword evidence="4 7" id="KW-0808">Transferase</keyword>
<evidence type="ECO:0000256" key="1">
    <source>
        <dbReference type="ARBA" id="ARBA00001933"/>
    </source>
</evidence>
<dbReference type="RefSeq" id="WP_313794533.1">
    <property type="nucleotide sequence ID" value="NZ_CP102453.1"/>
</dbReference>
<dbReference type="PROSITE" id="PS00105">
    <property type="entry name" value="AA_TRANSFER_CLASS_1"/>
    <property type="match status" value="1"/>
</dbReference>
<dbReference type="SUPFAM" id="SSF53383">
    <property type="entry name" value="PLP-dependent transferases"/>
    <property type="match status" value="1"/>
</dbReference>
<evidence type="ECO:0000313" key="10">
    <source>
        <dbReference type="Proteomes" id="UP001315967"/>
    </source>
</evidence>
<dbReference type="PANTHER" id="PTHR43144">
    <property type="entry name" value="AMINOTRANSFERASE"/>
    <property type="match status" value="1"/>
</dbReference>
<name>A0ABY5P9K8_9LACT</name>
<dbReference type="HAMAP" id="MF_01642">
    <property type="entry name" value="DapL_aminotrans_1"/>
    <property type="match status" value="1"/>
</dbReference>
<dbReference type="GO" id="GO:0010285">
    <property type="term" value="F:L,L-diaminopimelate aminotransferase activity"/>
    <property type="evidence" value="ECO:0007669"/>
    <property type="project" value="UniProtKB-EC"/>
</dbReference>
<comment type="catalytic activity">
    <reaction evidence="6">
        <text>(2S,6S)-2,6-diaminopimelate + 2-oxoglutarate = (S)-2,3,4,5-tetrahydrodipicolinate + L-glutamate + H2O + H(+)</text>
        <dbReference type="Rhea" id="RHEA:23988"/>
        <dbReference type="ChEBI" id="CHEBI:15377"/>
        <dbReference type="ChEBI" id="CHEBI:15378"/>
        <dbReference type="ChEBI" id="CHEBI:16810"/>
        <dbReference type="ChEBI" id="CHEBI:16845"/>
        <dbReference type="ChEBI" id="CHEBI:29985"/>
        <dbReference type="ChEBI" id="CHEBI:57609"/>
        <dbReference type="EC" id="2.6.1.83"/>
    </reaction>
</comment>
<evidence type="ECO:0000256" key="7">
    <source>
        <dbReference type="RuleBase" id="RU000481"/>
    </source>
</evidence>
<dbReference type="InterPro" id="IPR015422">
    <property type="entry name" value="PyrdxlP-dep_Trfase_small"/>
</dbReference>
<keyword evidence="10" id="KW-1185">Reference proteome</keyword>
<dbReference type="InterPro" id="IPR019942">
    <property type="entry name" value="DapL/ALD1"/>
</dbReference>
<dbReference type="EMBL" id="CP102453">
    <property type="protein sequence ID" value="UUX35040.1"/>
    <property type="molecule type" value="Genomic_DNA"/>
</dbReference>
<dbReference type="Gene3D" id="3.90.1150.10">
    <property type="entry name" value="Aspartate Aminotransferase, domain 1"/>
    <property type="match status" value="1"/>
</dbReference>
<organism evidence="9 10">
    <name type="scientific">Fundicoccus culcitae</name>
    <dbReference type="NCBI Taxonomy" id="2969821"/>
    <lineage>
        <taxon>Bacteria</taxon>
        <taxon>Bacillati</taxon>
        <taxon>Bacillota</taxon>
        <taxon>Bacilli</taxon>
        <taxon>Lactobacillales</taxon>
        <taxon>Aerococcaceae</taxon>
        <taxon>Fundicoccus</taxon>
    </lineage>
</organism>
<dbReference type="InterPro" id="IPR015421">
    <property type="entry name" value="PyrdxlP-dep_Trfase_major"/>
</dbReference>
<sequence length="411" mass="45353">MTIELNQNYAKLPDSYLFSTINKKIASFQKEYPKADIIRLGIGDVVLPLVPGVIEALHEAVDEQAVRETFRGYGPEGGYDFLRQAIAEVEFQTNGINIQLDEVFISDGSKSDVANIQELFGQKISVAIGDPVYPVYIDSNVLSGRLGDFEAVTGKWSEAIYLVGNETNRFVPELPAKKADLIYLCYPNNPTGMTLTKDQLQLWVDYANDQGNVIIFDAAYEAYIQEDGIPHSIYECSGAQTCAIEMRSFSKKAGFTGLRLGYTVIPKALQINGQSLNKMWLRRQSTKFNGAPYIVQKAGAATLQEPAKSQIADNIQYYMENARIIREGLEASGITVFGGVNAPYLWMKVPNGLSSWEFFDQLLTRAQVVGTPGVGFGPSGEGYFRLTAFNIHEQTLAAVERIQSFLAVGLG</sequence>
<proteinExistence type="inferred from homology"/>
<evidence type="ECO:0000256" key="3">
    <source>
        <dbReference type="ARBA" id="ARBA00022576"/>
    </source>
</evidence>
<evidence type="ECO:0000256" key="4">
    <source>
        <dbReference type="ARBA" id="ARBA00022679"/>
    </source>
</evidence>
<dbReference type="EC" id="2.6.1.-" evidence="7"/>
<dbReference type="CDD" id="cd00609">
    <property type="entry name" value="AAT_like"/>
    <property type="match status" value="1"/>
</dbReference>
<dbReference type="Gene3D" id="3.40.640.10">
    <property type="entry name" value="Type I PLP-dependent aspartate aminotransferase-like (Major domain)"/>
    <property type="match status" value="1"/>
</dbReference>
<evidence type="ECO:0000259" key="8">
    <source>
        <dbReference type="Pfam" id="PF00155"/>
    </source>
</evidence>
<keyword evidence="3 7" id="KW-0032">Aminotransferase</keyword>
<dbReference type="InterPro" id="IPR004838">
    <property type="entry name" value="NHTrfase_class1_PyrdxlP-BS"/>
</dbReference>
<feature type="domain" description="Aminotransferase class I/classII large" evidence="8">
    <location>
        <begin position="36"/>
        <end position="396"/>
    </location>
</feature>
<evidence type="ECO:0000313" key="9">
    <source>
        <dbReference type="EMBL" id="UUX35040.1"/>
    </source>
</evidence>
<dbReference type="Pfam" id="PF00155">
    <property type="entry name" value="Aminotran_1_2"/>
    <property type="match status" value="1"/>
</dbReference>
<reference evidence="9 10" key="1">
    <citation type="submission" date="2022-08" db="EMBL/GenBank/DDBJ databases">
        <title>Aerococcaceae sp. nov isolated from spoiled eye mask.</title>
        <authorList>
            <person name="Zhou G."/>
            <person name="Xie X.-B."/>
            <person name="Shi Q.-S."/>
            <person name="Wang Y.-S."/>
            <person name="Wen X."/>
            <person name="Peng H."/>
            <person name="Yang X.-J."/>
            <person name="Tao H.-B."/>
            <person name="Huang X.-M."/>
        </authorList>
    </citation>
    <scope>NUCLEOTIDE SEQUENCE [LARGE SCALE GENOMIC DNA]</scope>
    <source>
        <strain evidence="10">DM20194951</strain>
    </source>
</reference>
<protein>
    <recommendedName>
        <fullName evidence="7">Aminotransferase</fullName>
        <ecNumber evidence="7">2.6.1.-</ecNumber>
    </recommendedName>
</protein>
<dbReference type="InterPro" id="IPR004839">
    <property type="entry name" value="Aminotransferase_I/II_large"/>
</dbReference>